<dbReference type="SMART" id="SM00710">
    <property type="entry name" value="PbH1"/>
    <property type="match status" value="3"/>
</dbReference>
<organism evidence="1">
    <name type="scientific">marine sediment metagenome</name>
    <dbReference type="NCBI Taxonomy" id="412755"/>
    <lineage>
        <taxon>unclassified sequences</taxon>
        <taxon>metagenomes</taxon>
        <taxon>ecological metagenomes</taxon>
    </lineage>
</organism>
<accession>X1FL33</accession>
<proteinExistence type="predicted"/>
<dbReference type="InterPro" id="IPR012334">
    <property type="entry name" value="Pectin_lyas_fold"/>
</dbReference>
<sequence length="193" mass="20395">MVMTLMSNPKASVATIIVAADGTGDTTDIQTGINLLPATGGCVYIKEGTYTITNTIDITSDNVSLIGCGRSTQIQTTSNIRMLYCRQTAIAPVGGILIENLYFYGAGGGNAANVGIFMVAYNSFISHCWVENCGAEGVYWGAVNANNILANNYVLECIGSGIRCEGYSSLVFGNYCLENGDNGIDIRGNDIKI</sequence>
<dbReference type="InterPro" id="IPR006626">
    <property type="entry name" value="PbH1"/>
</dbReference>
<dbReference type="Gene3D" id="2.160.20.10">
    <property type="entry name" value="Single-stranded right-handed beta-helix, Pectin lyase-like"/>
    <property type="match status" value="1"/>
</dbReference>
<evidence type="ECO:0000313" key="1">
    <source>
        <dbReference type="EMBL" id="GAH45677.1"/>
    </source>
</evidence>
<dbReference type="SUPFAM" id="SSF51126">
    <property type="entry name" value="Pectin lyase-like"/>
    <property type="match status" value="1"/>
</dbReference>
<dbReference type="EMBL" id="BARU01008852">
    <property type="protein sequence ID" value="GAH45677.1"/>
    <property type="molecule type" value="Genomic_DNA"/>
</dbReference>
<protein>
    <submittedName>
        <fullName evidence="1">Uncharacterized protein</fullName>
    </submittedName>
</protein>
<feature type="non-terminal residue" evidence="1">
    <location>
        <position position="193"/>
    </location>
</feature>
<reference evidence="1" key="1">
    <citation type="journal article" date="2014" name="Front. Microbiol.">
        <title>High frequency of phylogenetically diverse reductive dehalogenase-homologous genes in deep subseafloor sedimentary metagenomes.</title>
        <authorList>
            <person name="Kawai M."/>
            <person name="Futagami T."/>
            <person name="Toyoda A."/>
            <person name="Takaki Y."/>
            <person name="Nishi S."/>
            <person name="Hori S."/>
            <person name="Arai W."/>
            <person name="Tsubouchi T."/>
            <person name="Morono Y."/>
            <person name="Uchiyama I."/>
            <person name="Ito T."/>
            <person name="Fujiyama A."/>
            <person name="Inagaki F."/>
            <person name="Takami H."/>
        </authorList>
    </citation>
    <scope>NUCLEOTIDE SEQUENCE</scope>
    <source>
        <strain evidence="1">Expedition CK06-06</strain>
    </source>
</reference>
<dbReference type="AlphaFoldDB" id="X1FL33"/>
<dbReference type="InterPro" id="IPR011050">
    <property type="entry name" value="Pectin_lyase_fold/virulence"/>
</dbReference>
<name>X1FL33_9ZZZZ</name>
<gene>
    <name evidence="1" type="ORF">S03H2_17207</name>
</gene>
<comment type="caution">
    <text evidence="1">The sequence shown here is derived from an EMBL/GenBank/DDBJ whole genome shotgun (WGS) entry which is preliminary data.</text>
</comment>